<dbReference type="EMBL" id="BFEA01000260">
    <property type="protein sequence ID" value="GBG77115.1"/>
    <property type="molecule type" value="Genomic_DNA"/>
</dbReference>
<sequence length="1350" mass="139218">MKEGSSSFEVGPTSSGADDGPRKRRTAFGDSFTGIGGPVAFNRDDGLSKGRGPGEGSIGDGDNSGGDGDFDKGTRKRRRGLSGGEEAELLDVGETKDDPSVPGLKLRLTRKGISFSISKIKKPEDGGPLMSGGCDVAEEGEEMEQEGEEGWARELTKQQKRKKSSPGSSPSRFGLDMRPSEGGAAGRKGTGEEGGTVPTDKKASANISAIEAEPEEGQFGVEKVVAKEGEAALYKSVRPHGSSLAATPGDSVQEAGGSVGGGLGDGGNMPVQVVKGEKIPTGMVGAGSTQMVLENLSQGQQVLAQTSEGETGVGPTAAKRLGADPTVSAIQAGKGTLAPAPTSGGPLPTGGAVAAKDAALKEVYRIPSHAGWFVWNKIHPIERRALPEFFNGRSASKTPKIYKEYRDFIISKYRENPYRLLTFTEVRRMLIGDVNAIRRVFEFLDHWGLINYLATDDSKIKLPAWAGSPTTLVEDAPGGLRIVSPAMTPANSLYKFEPPHAGPPPAAKPSGGLLSTRKNVYAQAASDAALKEMVGAKVPVVEYHCNACGTDCSRRRYHCQRQADFDLCPDCFADGKFGPGMTASDFIRMDAQSERNDPNSDEWTDQETLLLLEALELYAGDNWHEIAEHVGTKTKAQCILHFIRLPIEDPFLEEMEMGGAVHTVDVPAAPADVSQPSEPKGGETAHAAQGSGGNALLADAQIKDREGSGKASSSAPDMGGDGSGEATDGKSNKRDEEKDNQEGETAKLVEAEKNSGKEETIKKVKESRGAPDNSEDLVEASAVIATAARKVQGETLISKEHLPPFADASNPVMAQVAFLAAMVGPRVAAAAAQSALAALMEEGQGHPPTSLELSKQGVAGLKDTGVSTHTMLTIEKARGTEGVTKAAGTAAQTQILAGKDSSKPTSWDRGMELSSTVAAPMEVDAKDKPTTEEAGAFSAGVPGGSKETGDKETRLEAAPRTEGDDGAEEGSAKHEAAKPVEEPPSALQVRAAAATAIAAAAVKAKLLADQEEREIQRLVASVIEMQLKKLEIKLRYFDELEDLLEKEREQIERARQKLFEDRVRLAASRLARMPPPAQLLSAMPAGIYQPTPTTHPNGSTAMVSAGTPPLAAAVNAEGNNASTSALPPLSPLGAAGSLPGTTVGAASPMQTSPPGAPPQVSAIPGGTAYVGTVPCPTVPGGGTSSAAVSALPTRSRSIPAIVTGQSAATLGPLANPGASIPNYSMHSSIGGSPLGSVAGGGGKGAARGSVKGSGTVASHSSSSLGIAATGIAGTDNQPPPPMGAILSALPPPMTNINLSSNVNHSSGLPPPTATQTASTAATTLQPSLQQGGVSSSIQQAIAPLTTTSGN</sequence>
<dbReference type="InterPro" id="IPR032451">
    <property type="entry name" value="SMARCC_C"/>
</dbReference>
<dbReference type="Gene3D" id="1.10.10.10">
    <property type="entry name" value="Winged helix-like DNA-binding domain superfamily/Winged helix DNA-binding domain"/>
    <property type="match status" value="1"/>
</dbReference>
<keyword evidence="1" id="KW-0479">Metal-binding</keyword>
<dbReference type="SUPFAM" id="SSF46689">
    <property type="entry name" value="Homeodomain-like"/>
    <property type="match status" value="2"/>
</dbReference>
<dbReference type="Pfam" id="PF04433">
    <property type="entry name" value="SWIRM"/>
    <property type="match status" value="1"/>
</dbReference>
<keyword evidence="5" id="KW-0238">DNA-binding</keyword>
<organism evidence="15 16">
    <name type="scientific">Chara braunii</name>
    <name type="common">Braun's stonewort</name>
    <dbReference type="NCBI Taxonomy" id="69332"/>
    <lineage>
        <taxon>Eukaryota</taxon>
        <taxon>Viridiplantae</taxon>
        <taxon>Streptophyta</taxon>
        <taxon>Charophyceae</taxon>
        <taxon>Charales</taxon>
        <taxon>Characeae</taxon>
        <taxon>Chara</taxon>
    </lineage>
</organism>
<feature type="compositionally biased region" description="Low complexity" evidence="10">
    <location>
        <begin position="1246"/>
        <end position="1263"/>
    </location>
</feature>
<dbReference type="OrthoDB" id="118550at2759"/>
<dbReference type="InterPro" id="IPR041984">
    <property type="entry name" value="Rsc8/Ssr1/Ssr2_ZZ"/>
</dbReference>
<protein>
    <submittedName>
        <fullName evidence="15">Uncharacterized protein</fullName>
    </submittedName>
</protein>
<evidence type="ECO:0000256" key="8">
    <source>
        <dbReference type="PROSITE-ProRule" id="PRU00228"/>
    </source>
</evidence>
<dbReference type="PROSITE" id="PS50090">
    <property type="entry name" value="MYB_LIKE"/>
    <property type="match status" value="1"/>
</dbReference>
<evidence type="ECO:0000256" key="10">
    <source>
        <dbReference type="SAM" id="MobiDB-lite"/>
    </source>
</evidence>
<dbReference type="CDD" id="cd02336">
    <property type="entry name" value="ZZ_RSC8"/>
    <property type="match status" value="1"/>
</dbReference>
<accession>A0A388L478</accession>
<evidence type="ECO:0000259" key="12">
    <source>
        <dbReference type="PROSITE" id="PS50135"/>
    </source>
</evidence>
<dbReference type="SUPFAM" id="SSF57850">
    <property type="entry name" value="RING/U-box"/>
    <property type="match status" value="1"/>
</dbReference>
<feature type="compositionally biased region" description="Gly residues" evidence="10">
    <location>
        <begin position="257"/>
        <end position="267"/>
    </location>
</feature>
<evidence type="ECO:0000256" key="3">
    <source>
        <dbReference type="ARBA" id="ARBA00022833"/>
    </source>
</evidence>
<evidence type="ECO:0000256" key="6">
    <source>
        <dbReference type="ARBA" id="ARBA00023163"/>
    </source>
</evidence>
<evidence type="ECO:0000259" key="13">
    <source>
        <dbReference type="PROSITE" id="PS50934"/>
    </source>
</evidence>
<evidence type="ECO:0000256" key="5">
    <source>
        <dbReference type="ARBA" id="ARBA00023125"/>
    </source>
</evidence>
<feature type="compositionally biased region" description="Basic and acidic residues" evidence="10">
    <location>
        <begin position="970"/>
        <end position="981"/>
    </location>
</feature>
<dbReference type="InterPro" id="IPR000433">
    <property type="entry name" value="Znf_ZZ"/>
</dbReference>
<dbReference type="CDD" id="cd00167">
    <property type="entry name" value="SANT"/>
    <property type="match status" value="1"/>
</dbReference>
<dbReference type="Gramene" id="GBG77115">
    <property type="protein sequence ID" value="GBG77115"/>
    <property type="gene ID" value="CBR_g23440"/>
</dbReference>
<feature type="compositionally biased region" description="Gly residues" evidence="10">
    <location>
        <begin position="183"/>
        <end position="194"/>
    </location>
</feature>
<dbReference type="SMART" id="SM00291">
    <property type="entry name" value="ZnF_ZZ"/>
    <property type="match status" value="1"/>
</dbReference>
<dbReference type="PROSITE" id="PS51293">
    <property type="entry name" value="SANT"/>
    <property type="match status" value="1"/>
</dbReference>
<feature type="region of interest" description="Disordered" evidence="10">
    <location>
        <begin position="1296"/>
        <end position="1315"/>
    </location>
</feature>
<dbReference type="FunFam" id="1.10.10.10:FF:000020">
    <property type="entry name" value="SWI/SNF complex subunit SMARCC2 isoform c"/>
    <property type="match status" value="1"/>
</dbReference>
<evidence type="ECO:0000256" key="2">
    <source>
        <dbReference type="ARBA" id="ARBA00022771"/>
    </source>
</evidence>
<dbReference type="InterPro" id="IPR036388">
    <property type="entry name" value="WH-like_DNA-bd_sf"/>
</dbReference>
<feature type="compositionally biased region" description="Acidic residues" evidence="10">
    <location>
        <begin position="136"/>
        <end position="149"/>
    </location>
</feature>
<dbReference type="Pfam" id="PF00569">
    <property type="entry name" value="ZZ"/>
    <property type="match status" value="1"/>
</dbReference>
<name>A0A388L478_CHABU</name>
<feature type="compositionally biased region" description="Polar residues" evidence="10">
    <location>
        <begin position="1"/>
        <end position="16"/>
    </location>
</feature>
<dbReference type="Pfam" id="PF16495">
    <property type="entry name" value="SWIRM-assoc_1"/>
    <property type="match status" value="1"/>
</dbReference>
<feature type="region of interest" description="Disordered" evidence="10">
    <location>
        <begin position="1122"/>
        <end position="1158"/>
    </location>
</feature>
<evidence type="ECO:0000259" key="14">
    <source>
        <dbReference type="PROSITE" id="PS51293"/>
    </source>
</evidence>
<evidence type="ECO:0000256" key="1">
    <source>
        <dbReference type="ARBA" id="ARBA00022723"/>
    </source>
</evidence>
<feature type="region of interest" description="Disordered" evidence="10">
    <location>
        <begin position="239"/>
        <end position="267"/>
    </location>
</feature>
<keyword evidence="6" id="KW-0804">Transcription</keyword>
<keyword evidence="7" id="KW-0539">Nucleus</keyword>
<evidence type="ECO:0000256" key="9">
    <source>
        <dbReference type="SAM" id="Coils"/>
    </source>
</evidence>
<feature type="region of interest" description="Disordered" evidence="10">
    <location>
        <begin position="1"/>
        <end position="203"/>
    </location>
</feature>
<dbReference type="PANTHER" id="PTHR12802">
    <property type="entry name" value="SWI/SNF COMPLEX-RELATED"/>
    <property type="match status" value="1"/>
</dbReference>
<dbReference type="InterPro" id="IPR009057">
    <property type="entry name" value="Homeodomain-like_sf"/>
</dbReference>
<dbReference type="InterPro" id="IPR043145">
    <property type="entry name" value="Znf_ZZ_sf"/>
</dbReference>
<keyword evidence="16" id="KW-1185">Reference proteome</keyword>
<dbReference type="SMART" id="SM00717">
    <property type="entry name" value="SANT"/>
    <property type="match status" value="1"/>
</dbReference>
<dbReference type="PROSITE" id="PS50934">
    <property type="entry name" value="SWIRM"/>
    <property type="match status" value="1"/>
</dbReference>
<reference evidence="15 16" key="1">
    <citation type="journal article" date="2018" name="Cell">
        <title>The Chara Genome: Secondary Complexity and Implications for Plant Terrestrialization.</title>
        <authorList>
            <person name="Nishiyama T."/>
            <person name="Sakayama H."/>
            <person name="Vries J.D."/>
            <person name="Buschmann H."/>
            <person name="Saint-Marcoux D."/>
            <person name="Ullrich K.K."/>
            <person name="Haas F.B."/>
            <person name="Vanderstraeten L."/>
            <person name="Becker D."/>
            <person name="Lang D."/>
            <person name="Vosolsobe S."/>
            <person name="Rombauts S."/>
            <person name="Wilhelmsson P.K.I."/>
            <person name="Janitza P."/>
            <person name="Kern R."/>
            <person name="Heyl A."/>
            <person name="Rumpler F."/>
            <person name="Villalobos L.I.A.C."/>
            <person name="Clay J.M."/>
            <person name="Skokan R."/>
            <person name="Toyoda A."/>
            <person name="Suzuki Y."/>
            <person name="Kagoshima H."/>
            <person name="Schijlen E."/>
            <person name="Tajeshwar N."/>
            <person name="Catarino B."/>
            <person name="Hetherington A.J."/>
            <person name="Saltykova A."/>
            <person name="Bonnot C."/>
            <person name="Breuninger H."/>
            <person name="Symeonidi A."/>
            <person name="Radhakrishnan G.V."/>
            <person name="Van Nieuwerburgh F."/>
            <person name="Deforce D."/>
            <person name="Chang C."/>
            <person name="Karol K.G."/>
            <person name="Hedrich R."/>
            <person name="Ulvskov P."/>
            <person name="Glockner G."/>
            <person name="Delwiche C.F."/>
            <person name="Petrasek J."/>
            <person name="Van de Peer Y."/>
            <person name="Friml J."/>
            <person name="Beilby M."/>
            <person name="Dolan L."/>
            <person name="Kohara Y."/>
            <person name="Sugano S."/>
            <person name="Fujiyama A."/>
            <person name="Delaux P.-M."/>
            <person name="Quint M."/>
            <person name="TheiBen G."/>
            <person name="Hagemann M."/>
            <person name="Harholt J."/>
            <person name="Dunand C."/>
            <person name="Zachgo S."/>
            <person name="Langdale J."/>
            <person name="Maumus F."/>
            <person name="Straeten D.V.D."/>
            <person name="Gould S.B."/>
            <person name="Rensing S.A."/>
        </authorList>
    </citation>
    <scope>NUCLEOTIDE SEQUENCE [LARGE SCALE GENOMIC DNA]</scope>
    <source>
        <strain evidence="15 16">S276</strain>
    </source>
</reference>
<feature type="compositionally biased region" description="Basic and acidic residues" evidence="10">
    <location>
        <begin position="727"/>
        <end position="769"/>
    </location>
</feature>
<dbReference type="PROSITE" id="PS01357">
    <property type="entry name" value="ZF_ZZ_1"/>
    <property type="match status" value="1"/>
</dbReference>
<feature type="region of interest" description="Disordered" evidence="10">
    <location>
        <begin position="928"/>
        <end position="986"/>
    </location>
</feature>
<dbReference type="Proteomes" id="UP000265515">
    <property type="component" value="Unassembled WGS sequence"/>
</dbReference>
<dbReference type="PROSITE" id="PS50135">
    <property type="entry name" value="ZF_ZZ_2"/>
    <property type="match status" value="1"/>
</dbReference>
<feature type="region of interest" description="Disordered" evidence="10">
    <location>
        <begin position="704"/>
        <end position="774"/>
    </location>
</feature>
<dbReference type="GO" id="GO:0005634">
    <property type="term" value="C:nucleus"/>
    <property type="evidence" value="ECO:0007669"/>
    <property type="project" value="UniProtKB-ARBA"/>
</dbReference>
<gene>
    <name evidence="15" type="ORF">CBR_g23440</name>
</gene>
<feature type="domain" description="SWIRM" evidence="13">
    <location>
        <begin position="364"/>
        <end position="461"/>
    </location>
</feature>
<feature type="coiled-coil region" evidence="9">
    <location>
        <begin position="1008"/>
        <end position="1064"/>
    </location>
</feature>
<feature type="compositionally biased region" description="Basic and acidic residues" evidence="10">
    <location>
        <begin position="947"/>
        <end position="963"/>
    </location>
</feature>
<feature type="region of interest" description="Disordered" evidence="10">
    <location>
        <begin position="1234"/>
        <end position="1290"/>
    </location>
</feature>
<keyword evidence="4" id="KW-0805">Transcription regulation</keyword>
<dbReference type="Pfam" id="PF00249">
    <property type="entry name" value="Myb_DNA-binding"/>
    <property type="match status" value="1"/>
</dbReference>
<dbReference type="GO" id="GO:0008270">
    <property type="term" value="F:zinc ion binding"/>
    <property type="evidence" value="ECO:0007669"/>
    <property type="project" value="UniProtKB-KW"/>
</dbReference>
<dbReference type="InterPro" id="IPR007526">
    <property type="entry name" value="SWIRM"/>
</dbReference>
<feature type="domain" description="SANT" evidence="14">
    <location>
        <begin position="598"/>
        <end position="650"/>
    </location>
</feature>
<dbReference type="STRING" id="69332.A0A388L478"/>
<feature type="compositionally biased region" description="Polar residues" evidence="10">
    <location>
        <begin position="1296"/>
        <end position="1306"/>
    </location>
</feature>
<feature type="region of interest" description="Disordered" evidence="10">
    <location>
        <begin position="670"/>
        <end position="692"/>
    </location>
</feature>
<dbReference type="FunFam" id="1.10.10.60:FF:000014">
    <property type="entry name" value="SWI/SNF complex subunit SMARCC2 isoform C"/>
    <property type="match status" value="1"/>
</dbReference>
<keyword evidence="2 8" id="KW-0863">Zinc-finger</keyword>
<evidence type="ECO:0000313" key="15">
    <source>
        <dbReference type="EMBL" id="GBG77115.1"/>
    </source>
</evidence>
<proteinExistence type="predicted"/>
<evidence type="ECO:0000313" key="16">
    <source>
        <dbReference type="Proteomes" id="UP000265515"/>
    </source>
</evidence>
<evidence type="ECO:0000256" key="4">
    <source>
        <dbReference type="ARBA" id="ARBA00023015"/>
    </source>
</evidence>
<dbReference type="PANTHER" id="PTHR12802:SF41">
    <property type="entry name" value="BRAHMA ASSOCIATED PROTEIN 155 KDA"/>
    <property type="match status" value="1"/>
</dbReference>
<dbReference type="InterPro" id="IPR017884">
    <property type="entry name" value="SANT_dom"/>
</dbReference>
<feature type="domain" description="Myb-like" evidence="11">
    <location>
        <begin position="595"/>
        <end position="646"/>
    </location>
</feature>
<keyword evidence="3" id="KW-0862">Zinc</keyword>
<dbReference type="InterPro" id="IPR001005">
    <property type="entry name" value="SANT/Myb"/>
</dbReference>
<dbReference type="Gene3D" id="3.30.60.90">
    <property type="match status" value="1"/>
</dbReference>
<dbReference type="Gene3D" id="1.10.10.60">
    <property type="entry name" value="Homeodomain-like"/>
    <property type="match status" value="1"/>
</dbReference>
<keyword evidence="9" id="KW-0175">Coiled coil</keyword>
<feature type="domain" description="ZZ-type" evidence="12">
    <location>
        <begin position="540"/>
        <end position="594"/>
    </location>
</feature>
<evidence type="ECO:0000256" key="7">
    <source>
        <dbReference type="ARBA" id="ARBA00023242"/>
    </source>
</evidence>
<evidence type="ECO:0000259" key="11">
    <source>
        <dbReference type="PROSITE" id="PS50090"/>
    </source>
</evidence>
<feature type="compositionally biased region" description="Gly residues" evidence="10">
    <location>
        <begin position="49"/>
        <end position="67"/>
    </location>
</feature>
<dbReference type="GO" id="GO:0003677">
    <property type="term" value="F:DNA binding"/>
    <property type="evidence" value="ECO:0007669"/>
    <property type="project" value="UniProtKB-KW"/>
</dbReference>
<comment type="caution">
    <text evidence="15">The sequence shown here is derived from an EMBL/GenBank/DDBJ whole genome shotgun (WGS) entry which is preliminary data.</text>
</comment>